<keyword evidence="6 9" id="KW-0863">Zinc-finger</keyword>
<protein>
    <recommendedName>
        <fullName evidence="2">RING-type E3 ubiquitin transferase</fullName>
        <ecNumber evidence="2">2.3.2.27</ecNumber>
    </recommendedName>
</protein>
<dbReference type="EC" id="2.3.2.27" evidence="2"/>
<evidence type="ECO:0000256" key="2">
    <source>
        <dbReference type="ARBA" id="ARBA00012483"/>
    </source>
</evidence>
<keyword evidence="5" id="KW-0677">Repeat</keyword>
<evidence type="ECO:0000256" key="8">
    <source>
        <dbReference type="ARBA" id="ARBA00022833"/>
    </source>
</evidence>
<dbReference type="FunFam" id="3.30.40.10:FF:000117">
    <property type="entry name" value="Probable E3 ubiquitin-protein ligase makorin-1"/>
    <property type="match status" value="1"/>
</dbReference>
<keyword evidence="3" id="KW-0808">Transferase</keyword>
<dbReference type="SMART" id="SM00356">
    <property type="entry name" value="ZnF_C3H1"/>
    <property type="match status" value="2"/>
</dbReference>
<dbReference type="PROSITE" id="PS00518">
    <property type="entry name" value="ZF_RING_1"/>
    <property type="match status" value="1"/>
</dbReference>
<dbReference type="SMART" id="SM00184">
    <property type="entry name" value="RING"/>
    <property type="match status" value="1"/>
</dbReference>
<gene>
    <name evidence="13" type="primary">Mkrn1</name>
    <name evidence="13" type="ORF">Bhyg_10617</name>
</gene>
<evidence type="ECO:0000256" key="1">
    <source>
        <dbReference type="ARBA" id="ARBA00000900"/>
    </source>
</evidence>
<comment type="catalytic activity">
    <reaction evidence="1">
        <text>S-ubiquitinyl-[E2 ubiquitin-conjugating enzyme]-L-cysteine + [acceptor protein]-L-lysine = [E2 ubiquitin-conjugating enzyme]-L-cysteine + N(6)-ubiquitinyl-[acceptor protein]-L-lysine.</text>
        <dbReference type="EC" id="2.3.2.27"/>
    </reaction>
</comment>
<dbReference type="GO" id="GO:0000209">
    <property type="term" value="P:protein polyubiquitination"/>
    <property type="evidence" value="ECO:0007669"/>
    <property type="project" value="InterPro"/>
</dbReference>
<accession>A0A9Q0MTU7</accession>
<feature type="domain" description="C3H1-type" evidence="12">
    <location>
        <begin position="288"/>
        <end position="317"/>
    </location>
</feature>
<dbReference type="EMBL" id="WJQU01000003">
    <property type="protein sequence ID" value="KAJ6637886.1"/>
    <property type="molecule type" value="Genomic_DNA"/>
</dbReference>
<dbReference type="Pfam" id="PF13639">
    <property type="entry name" value="zf-RING_2"/>
    <property type="match status" value="1"/>
</dbReference>
<dbReference type="InterPro" id="IPR001841">
    <property type="entry name" value="Znf_RING"/>
</dbReference>
<evidence type="ECO:0000313" key="14">
    <source>
        <dbReference type="Proteomes" id="UP001151699"/>
    </source>
</evidence>
<dbReference type="PANTHER" id="PTHR11224:SF10">
    <property type="entry name" value="IP09428P-RELATED"/>
    <property type="match status" value="1"/>
</dbReference>
<dbReference type="Proteomes" id="UP001151699">
    <property type="component" value="Chromosome X"/>
</dbReference>
<organism evidence="13 14">
    <name type="scientific">Pseudolycoriella hygida</name>
    <dbReference type="NCBI Taxonomy" id="35572"/>
    <lineage>
        <taxon>Eukaryota</taxon>
        <taxon>Metazoa</taxon>
        <taxon>Ecdysozoa</taxon>
        <taxon>Arthropoda</taxon>
        <taxon>Hexapoda</taxon>
        <taxon>Insecta</taxon>
        <taxon>Pterygota</taxon>
        <taxon>Neoptera</taxon>
        <taxon>Endopterygota</taxon>
        <taxon>Diptera</taxon>
        <taxon>Nematocera</taxon>
        <taxon>Sciaroidea</taxon>
        <taxon>Sciaridae</taxon>
        <taxon>Pseudolycoriella</taxon>
    </lineage>
</organism>
<dbReference type="InterPro" id="IPR045072">
    <property type="entry name" value="MKRN-like"/>
</dbReference>
<dbReference type="AlphaFoldDB" id="A0A9Q0MTU7"/>
<feature type="domain" description="C3H1-type" evidence="12">
    <location>
        <begin position="130"/>
        <end position="159"/>
    </location>
</feature>
<keyword evidence="7" id="KW-0833">Ubl conjugation pathway</keyword>
<dbReference type="InterPro" id="IPR000571">
    <property type="entry name" value="Znf_CCCH"/>
</dbReference>
<dbReference type="GO" id="GO:0061630">
    <property type="term" value="F:ubiquitin protein ligase activity"/>
    <property type="evidence" value="ECO:0007669"/>
    <property type="project" value="UniProtKB-EC"/>
</dbReference>
<evidence type="ECO:0000313" key="13">
    <source>
        <dbReference type="EMBL" id="KAJ6637886.1"/>
    </source>
</evidence>
<dbReference type="InterPro" id="IPR013083">
    <property type="entry name" value="Znf_RING/FYVE/PHD"/>
</dbReference>
<keyword evidence="4 9" id="KW-0479">Metal-binding</keyword>
<feature type="region of interest" description="Disordered" evidence="10">
    <location>
        <begin position="30"/>
        <end position="54"/>
    </location>
</feature>
<proteinExistence type="predicted"/>
<dbReference type="GO" id="GO:0008270">
    <property type="term" value="F:zinc ion binding"/>
    <property type="evidence" value="ECO:0007669"/>
    <property type="project" value="UniProtKB-KW"/>
</dbReference>
<evidence type="ECO:0000256" key="10">
    <source>
        <dbReference type="SAM" id="MobiDB-lite"/>
    </source>
</evidence>
<keyword evidence="14" id="KW-1185">Reference proteome</keyword>
<feature type="domain" description="RING-type" evidence="11">
    <location>
        <begin position="207"/>
        <end position="259"/>
    </location>
</feature>
<dbReference type="OrthoDB" id="411372at2759"/>
<evidence type="ECO:0000256" key="9">
    <source>
        <dbReference type="PROSITE-ProRule" id="PRU00723"/>
    </source>
</evidence>
<evidence type="ECO:0000256" key="3">
    <source>
        <dbReference type="ARBA" id="ARBA00022679"/>
    </source>
</evidence>
<dbReference type="PANTHER" id="PTHR11224">
    <property type="entry name" value="MAKORIN-RELATED"/>
    <property type="match status" value="1"/>
</dbReference>
<sequence>KMDRAVDDIVPSISIVENNATADIVKNLKPLSSPKLSPKQSSNQKEAMSSNSIQSSSLPIVGKTTIDPKVWVMAPEFIPRQYQTNNDDENDDDEVRVTIDQSLMKTYAQVVGCSNLDTIKTADNDVATSSLMSTLCPYLKPGETTCRYGDRCVYEHEYLELCDLCGCYCLDPTDKQQRKQHHTECIQQHENEMELAFAISRSRDKSCGICFEVIMEKAREQRFGILPNCNHIFCLECIRKWRQEKQFETKIIRACPECRTTSDFVCPSAFWVDTKDDKDKLLADYKKALEAKQCKYFKQGDGTCPFGNKCFYKHALKNGKIVDVGLPPPNRRHHRLGDDHLLLWDFMQEREHQWFDDLASFIAEAESEDSEIFELDLLDIDPIDTVNLELFS</sequence>
<feature type="zinc finger region" description="C3H1-type" evidence="9">
    <location>
        <begin position="130"/>
        <end position="159"/>
    </location>
</feature>
<evidence type="ECO:0000259" key="12">
    <source>
        <dbReference type="PROSITE" id="PS50103"/>
    </source>
</evidence>
<comment type="caution">
    <text evidence="13">The sequence shown here is derived from an EMBL/GenBank/DDBJ whole genome shotgun (WGS) entry which is preliminary data.</text>
</comment>
<name>A0A9Q0MTU7_9DIPT</name>
<evidence type="ECO:0000256" key="4">
    <source>
        <dbReference type="ARBA" id="ARBA00022723"/>
    </source>
</evidence>
<feature type="zinc finger region" description="C3H1-type" evidence="9">
    <location>
        <begin position="288"/>
        <end position="317"/>
    </location>
</feature>
<feature type="non-terminal residue" evidence="13">
    <location>
        <position position="1"/>
    </location>
</feature>
<dbReference type="SUPFAM" id="SSF57850">
    <property type="entry name" value="RING/U-box"/>
    <property type="match status" value="1"/>
</dbReference>
<dbReference type="PROSITE" id="PS50089">
    <property type="entry name" value="ZF_RING_2"/>
    <property type="match status" value="1"/>
</dbReference>
<dbReference type="PROSITE" id="PS50103">
    <property type="entry name" value="ZF_C3H1"/>
    <property type="match status" value="2"/>
</dbReference>
<evidence type="ECO:0000256" key="7">
    <source>
        <dbReference type="ARBA" id="ARBA00022786"/>
    </source>
</evidence>
<dbReference type="Gene3D" id="3.30.40.10">
    <property type="entry name" value="Zinc/RING finger domain, C3HC4 (zinc finger)"/>
    <property type="match status" value="1"/>
</dbReference>
<reference evidence="13" key="1">
    <citation type="submission" date="2022-07" db="EMBL/GenBank/DDBJ databases">
        <authorList>
            <person name="Trinca V."/>
            <person name="Uliana J.V.C."/>
            <person name="Torres T.T."/>
            <person name="Ward R.J."/>
            <person name="Monesi N."/>
        </authorList>
    </citation>
    <scope>NUCLEOTIDE SEQUENCE</scope>
    <source>
        <strain evidence="13">HSMRA1968</strain>
        <tissue evidence="13">Whole embryos</tissue>
    </source>
</reference>
<evidence type="ECO:0000259" key="11">
    <source>
        <dbReference type="PROSITE" id="PS50089"/>
    </source>
</evidence>
<evidence type="ECO:0000256" key="6">
    <source>
        <dbReference type="ARBA" id="ARBA00022771"/>
    </source>
</evidence>
<evidence type="ECO:0000256" key="5">
    <source>
        <dbReference type="ARBA" id="ARBA00022737"/>
    </source>
</evidence>
<dbReference type="InterPro" id="IPR017907">
    <property type="entry name" value="Znf_RING_CS"/>
</dbReference>
<keyword evidence="8 9" id="KW-0862">Zinc</keyword>